<evidence type="ECO:0000313" key="3">
    <source>
        <dbReference type="Proteomes" id="UP001189429"/>
    </source>
</evidence>
<dbReference type="Proteomes" id="UP001189429">
    <property type="component" value="Unassembled WGS sequence"/>
</dbReference>
<evidence type="ECO:0000256" key="1">
    <source>
        <dbReference type="SAM" id="MobiDB-lite"/>
    </source>
</evidence>
<feature type="region of interest" description="Disordered" evidence="1">
    <location>
        <begin position="96"/>
        <end position="135"/>
    </location>
</feature>
<dbReference type="EMBL" id="CAUYUJ010017991">
    <property type="protein sequence ID" value="CAK0879714.1"/>
    <property type="molecule type" value="Genomic_DNA"/>
</dbReference>
<gene>
    <name evidence="2" type="ORF">PCOR1329_LOCUS63055</name>
</gene>
<proteinExistence type="predicted"/>
<name>A0ABN9W153_9DINO</name>
<evidence type="ECO:0000313" key="2">
    <source>
        <dbReference type="EMBL" id="CAK0879714.1"/>
    </source>
</evidence>
<organism evidence="2 3">
    <name type="scientific">Prorocentrum cordatum</name>
    <dbReference type="NCBI Taxonomy" id="2364126"/>
    <lineage>
        <taxon>Eukaryota</taxon>
        <taxon>Sar</taxon>
        <taxon>Alveolata</taxon>
        <taxon>Dinophyceae</taxon>
        <taxon>Prorocentrales</taxon>
        <taxon>Prorocentraceae</taxon>
        <taxon>Prorocentrum</taxon>
    </lineage>
</organism>
<accession>A0ABN9W153</accession>
<sequence length="135" mass="14858">MREDPPCSTDRTAPVRVGDAVFLEGTGRWWAGFTFRAVVADVRTSDGTIKVRYADGGYKRLSRAEFAALVKRFDDLPGARDVDVAPLPLDMFDDADFSHRGPRSSGRGTWKRPGCGMRSAGRTRAPKPPVASCRR</sequence>
<protein>
    <submittedName>
        <fullName evidence="2">Uncharacterized protein</fullName>
    </submittedName>
</protein>
<keyword evidence="3" id="KW-1185">Reference proteome</keyword>
<reference evidence="2" key="1">
    <citation type="submission" date="2023-10" db="EMBL/GenBank/DDBJ databases">
        <authorList>
            <person name="Chen Y."/>
            <person name="Shah S."/>
            <person name="Dougan E. K."/>
            <person name="Thang M."/>
            <person name="Chan C."/>
        </authorList>
    </citation>
    <scope>NUCLEOTIDE SEQUENCE [LARGE SCALE GENOMIC DNA]</scope>
</reference>
<comment type="caution">
    <text evidence="2">The sequence shown here is derived from an EMBL/GenBank/DDBJ whole genome shotgun (WGS) entry which is preliminary data.</text>
</comment>